<dbReference type="EMBL" id="KN831772">
    <property type="protein sequence ID" value="KIM45595.1"/>
    <property type="molecule type" value="Genomic_DNA"/>
</dbReference>
<accession>A0A0C3C9Y2</accession>
<reference evidence="4 5" key="1">
    <citation type="submission" date="2014-04" db="EMBL/GenBank/DDBJ databases">
        <authorList>
            <consortium name="DOE Joint Genome Institute"/>
            <person name="Kuo A."/>
            <person name="Gay G."/>
            <person name="Dore J."/>
            <person name="Kohler A."/>
            <person name="Nagy L.G."/>
            <person name="Floudas D."/>
            <person name="Copeland A."/>
            <person name="Barry K.W."/>
            <person name="Cichocki N."/>
            <person name="Veneault-Fourrey C."/>
            <person name="LaButti K."/>
            <person name="Lindquist E.A."/>
            <person name="Lipzen A."/>
            <person name="Lundell T."/>
            <person name="Morin E."/>
            <person name="Murat C."/>
            <person name="Sun H."/>
            <person name="Tunlid A."/>
            <person name="Henrissat B."/>
            <person name="Grigoriev I.V."/>
            <person name="Hibbett D.S."/>
            <person name="Martin F."/>
            <person name="Nordberg H.P."/>
            <person name="Cantor M.N."/>
            <person name="Hua S.X."/>
        </authorList>
    </citation>
    <scope>NUCLEOTIDE SEQUENCE [LARGE SCALE GENOMIC DNA]</scope>
    <source>
        <strain evidence="5">h7</strain>
    </source>
</reference>
<keyword evidence="2" id="KW-0812">Transmembrane</keyword>
<feature type="transmembrane region" description="Helical" evidence="2">
    <location>
        <begin position="186"/>
        <end position="211"/>
    </location>
</feature>
<keyword evidence="2" id="KW-1133">Transmembrane helix</keyword>
<feature type="chain" id="PRO_5002173071" description="Copper transporter" evidence="3">
    <location>
        <begin position="21"/>
        <end position="261"/>
    </location>
</feature>
<evidence type="ECO:0000313" key="5">
    <source>
        <dbReference type="Proteomes" id="UP000053424"/>
    </source>
</evidence>
<evidence type="ECO:0000256" key="1">
    <source>
        <dbReference type="SAM" id="MobiDB-lite"/>
    </source>
</evidence>
<evidence type="ECO:0000256" key="3">
    <source>
        <dbReference type="SAM" id="SignalP"/>
    </source>
</evidence>
<feature type="compositionally biased region" description="Basic residues" evidence="1">
    <location>
        <begin position="141"/>
        <end position="164"/>
    </location>
</feature>
<dbReference type="OrthoDB" id="3233375at2759"/>
<gene>
    <name evidence="4" type="ORF">M413DRAFT_442256</name>
</gene>
<evidence type="ECO:0000313" key="4">
    <source>
        <dbReference type="EMBL" id="KIM45595.1"/>
    </source>
</evidence>
<name>A0A0C3C9Y2_HEBCY</name>
<evidence type="ECO:0008006" key="6">
    <source>
        <dbReference type="Google" id="ProtNLM"/>
    </source>
</evidence>
<sequence>MKLSGVIAFALGAGIAQVAAQPIRLIIVSSSIQGSQLEGAGLGHGFEQPPAVATIVKTRPGPNPMYKTMMGNGGAKMRRPCGGRGRLNRFRQKGIEISNAFRQALGWPLIESTDKFKAAHHGPALMIHPAPPAEDTPHHPPPQHHGHKHHHHEHHHHHHKHHGKHGEAFVTRLNYSLMNLGTWEGIAVAFVLGCGIGVLLRMFFVLAVVAYRSVKGQREEEHEYSQVVTIEPFEDAAHLPPYPADEKIKVTTVEAPTEASK</sequence>
<feature type="signal peptide" evidence="3">
    <location>
        <begin position="1"/>
        <end position="20"/>
    </location>
</feature>
<feature type="region of interest" description="Disordered" evidence="1">
    <location>
        <begin position="59"/>
        <end position="80"/>
    </location>
</feature>
<evidence type="ECO:0000256" key="2">
    <source>
        <dbReference type="SAM" id="Phobius"/>
    </source>
</evidence>
<dbReference type="AlphaFoldDB" id="A0A0C3C9Y2"/>
<dbReference type="Proteomes" id="UP000053424">
    <property type="component" value="Unassembled WGS sequence"/>
</dbReference>
<organism evidence="4 5">
    <name type="scientific">Hebeloma cylindrosporum</name>
    <dbReference type="NCBI Taxonomy" id="76867"/>
    <lineage>
        <taxon>Eukaryota</taxon>
        <taxon>Fungi</taxon>
        <taxon>Dikarya</taxon>
        <taxon>Basidiomycota</taxon>
        <taxon>Agaricomycotina</taxon>
        <taxon>Agaricomycetes</taxon>
        <taxon>Agaricomycetidae</taxon>
        <taxon>Agaricales</taxon>
        <taxon>Agaricineae</taxon>
        <taxon>Hymenogastraceae</taxon>
        <taxon>Hebeloma</taxon>
    </lineage>
</organism>
<protein>
    <recommendedName>
        <fullName evidence="6">Copper transporter</fullName>
    </recommendedName>
</protein>
<keyword evidence="2" id="KW-0472">Membrane</keyword>
<proteinExistence type="predicted"/>
<keyword evidence="5" id="KW-1185">Reference proteome</keyword>
<dbReference type="HOGENOM" id="CLU_082771_0_0_1"/>
<keyword evidence="3" id="KW-0732">Signal</keyword>
<reference evidence="5" key="2">
    <citation type="submission" date="2015-01" db="EMBL/GenBank/DDBJ databases">
        <title>Evolutionary Origins and Diversification of the Mycorrhizal Mutualists.</title>
        <authorList>
            <consortium name="DOE Joint Genome Institute"/>
            <consortium name="Mycorrhizal Genomics Consortium"/>
            <person name="Kohler A."/>
            <person name="Kuo A."/>
            <person name="Nagy L.G."/>
            <person name="Floudas D."/>
            <person name="Copeland A."/>
            <person name="Barry K.W."/>
            <person name="Cichocki N."/>
            <person name="Veneault-Fourrey C."/>
            <person name="LaButti K."/>
            <person name="Lindquist E.A."/>
            <person name="Lipzen A."/>
            <person name="Lundell T."/>
            <person name="Morin E."/>
            <person name="Murat C."/>
            <person name="Riley R."/>
            <person name="Ohm R."/>
            <person name="Sun H."/>
            <person name="Tunlid A."/>
            <person name="Henrissat B."/>
            <person name="Grigoriev I.V."/>
            <person name="Hibbett D.S."/>
            <person name="Martin F."/>
        </authorList>
    </citation>
    <scope>NUCLEOTIDE SEQUENCE [LARGE SCALE GENOMIC DNA]</scope>
    <source>
        <strain evidence="5">h7</strain>
    </source>
</reference>
<feature type="region of interest" description="Disordered" evidence="1">
    <location>
        <begin position="131"/>
        <end position="165"/>
    </location>
</feature>